<dbReference type="KEGG" id="vg:55811835"/>
<dbReference type="GO" id="GO:0019069">
    <property type="term" value="P:viral capsid assembly"/>
    <property type="evidence" value="ECO:0007669"/>
    <property type="project" value="InterPro"/>
</dbReference>
<reference evidence="2 3" key="1">
    <citation type="submission" date="2019-01" db="EMBL/GenBank/DDBJ databases">
        <authorList>
            <person name="Bleriot I."/>
            <person name="Guijarro P."/>
            <person name="Trastoy R."/>
            <person name="Blasco L."/>
            <person name="Fernandez-Garcia L."/>
            <person name="Ambroa A."/>
            <person name="Perez-Nadales E."/>
            <person name="Fernandez-Cuenca F."/>
            <person name="Torre-Cisneros J."/>
            <person name="Oteo J."/>
            <person name="Oliver A."/>
            <person name="Canton R."/>
            <person name="Kidd T."/>
            <person name="Navarro F."/>
            <person name="Miro E."/>
            <person name="Pascual A."/>
            <person name="Bou G."/>
            <person name="Martinez-Martinez L."/>
            <person name="Tomas M."/>
        </authorList>
    </citation>
    <scope>NUCLEOTIDE SEQUENCE [LARGE SCALE GENOMIC DNA]</scope>
</reference>
<dbReference type="Pfam" id="PF05944">
    <property type="entry name" value="Phage_term_smal"/>
    <property type="match status" value="1"/>
</dbReference>
<feature type="region of interest" description="Disordered" evidence="1">
    <location>
        <begin position="236"/>
        <end position="297"/>
    </location>
</feature>
<dbReference type="GO" id="GO:0003677">
    <property type="term" value="F:DNA binding"/>
    <property type="evidence" value="ECO:0007669"/>
    <property type="project" value="InterPro"/>
</dbReference>
<protein>
    <submittedName>
        <fullName evidence="2">Small terminase subunit</fullName>
    </submittedName>
</protein>
<dbReference type="RefSeq" id="YP_009882534.1">
    <property type="nucleotide sequence ID" value="NC_049450.1"/>
</dbReference>
<name>A0A482IIR0_9CAUD</name>
<keyword evidence="3" id="KW-1185">Reference proteome</keyword>
<sequence>MAGSKPAQENEPMLTPAQRHFQKVMAERRGISDERDAETRTAHEQILFRLHMHKSSLSQIQSRQAKAAVKASILPEFQGWIDGTIEGDSGRADPVITTLMVWAVDCSDYALALRIGRYVVKHGLSMPDDNYRRPAPTVLAEEICNPILNLATTDAGADLSGYIPMLDELAEIVADSDMPDEVRAKLCKVRAFCRRDTEDAETIGEALKLFREAMSLNPGAGVKREIASLVSALKKAPQTSAASGDAEDETSSSDTAATETPATEKATRTRKQTKTAAGTQKATRKTAAKKTTKTATK</sequence>
<evidence type="ECO:0000256" key="1">
    <source>
        <dbReference type="SAM" id="MobiDB-lite"/>
    </source>
</evidence>
<proteinExistence type="predicted"/>
<dbReference type="EMBL" id="MK416015">
    <property type="protein sequence ID" value="QBP07941.1"/>
    <property type="molecule type" value="Genomic_DNA"/>
</dbReference>
<dbReference type="InterPro" id="IPR010270">
    <property type="entry name" value="Phage_P2_GpM"/>
</dbReference>
<feature type="compositionally biased region" description="Basic residues" evidence="1">
    <location>
        <begin position="282"/>
        <end position="297"/>
    </location>
</feature>
<accession>A0A482IIR0</accession>
<evidence type="ECO:0000313" key="3">
    <source>
        <dbReference type="Proteomes" id="UP000295077"/>
    </source>
</evidence>
<dbReference type="GO" id="GO:0004519">
    <property type="term" value="F:endonuclease activity"/>
    <property type="evidence" value="ECO:0007669"/>
    <property type="project" value="InterPro"/>
</dbReference>
<feature type="compositionally biased region" description="Low complexity" evidence="1">
    <location>
        <begin position="252"/>
        <end position="264"/>
    </location>
</feature>
<organism evidence="2 3">
    <name type="scientific">Klebsiella phage ST16-OXA48phi5.4</name>
    <dbReference type="NCBI Taxonomy" id="2510483"/>
    <lineage>
        <taxon>Viruses</taxon>
        <taxon>Duplodnaviria</taxon>
        <taxon>Heunggongvirae</taxon>
        <taxon>Uroviricota</taxon>
        <taxon>Caudoviricetes</taxon>
        <taxon>Peduoviridae</taxon>
        <taxon>Reipivirus</taxon>
        <taxon>Reipivirus ST16OXA48phi54</taxon>
    </lineage>
</organism>
<dbReference type="GeneID" id="55811835"/>
<dbReference type="Proteomes" id="UP000295077">
    <property type="component" value="Segment"/>
</dbReference>
<evidence type="ECO:0000313" key="2">
    <source>
        <dbReference type="EMBL" id="QBP07941.1"/>
    </source>
</evidence>